<feature type="domain" description="Nse4/EID protein Nse3/MAGE-binding" evidence="10">
    <location>
        <begin position="67"/>
        <end position="123"/>
    </location>
</feature>
<name>R7RWL4_STEHR</name>
<evidence type="ECO:0000313" key="11">
    <source>
        <dbReference type="EMBL" id="EIM79163.1"/>
    </source>
</evidence>
<dbReference type="PANTHER" id="PTHR16140">
    <property type="entry name" value="NON-STRUCTURAL MAINTENANCE OF CHROMOSOMES ELEMENT 4"/>
    <property type="match status" value="1"/>
</dbReference>
<comment type="function">
    <text evidence="7">Component of the SMC5-SMC6 complex, that promotes sister chromatid alignment after DNA damage and facilitates double-stranded DNA breaks (DSBs) repair via homologous recombination between sister chromatids.</text>
</comment>
<feature type="compositionally biased region" description="Basic and acidic residues" evidence="8">
    <location>
        <begin position="171"/>
        <end position="193"/>
    </location>
</feature>
<evidence type="ECO:0000256" key="2">
    <source>
        <dbReference type="ARBA" id="ARBA00008997"/>
    </source>
</evidence>
<keyword evidence="5 7" id="KW-0234">DNA repair</keyword>
<evidence type="ECO:0000259" key="10">
    <source>
        <dbReference type="Pfam" id="PF15412"/>
    </source>
</evidence>
<keyword evidence="6 7" id="KW-0539">Nucleus</keyword>
<evidence type="ECO:0000313" key="12">
    <source>
        <dbReference type="Proteomes" id="UP000053927"/>
    </source>
</evidence>
<evidence type="ECO:0000256" key="8">
    <source>
        <dbReference type="SAM" id="MobiDB-lite"/>
    </source>
</evidence>
<accession>R7RWL4</accession>
<evidence type="ECO:0000256" key="6">
    <source>
        <dbReference type="ARBA" id="ARBA00023242"/>
    </source>
</evidence>
<evidence type="ECO:0000259" key="9">
    <source>
        <dbReference type="Pfam" id="PF08743"/>
    </source>
</evidence>
<dbReference type="AlphaFoldDB" id="R7RWL4"/>
<comment type="subcellular location">
    <subcellularLocation>
        <location evidence="1 7">Nucleus</location>
    </subcellularLocation>
</comment>
<feature type="domain" description="Non-structural maintenance of chromosome element 4 C-terminal" evidence="9">
    <location>
        <begin position="215"/>
        <end position="290"/>
    </location>
</feature>
<sequence>MGGPSREIAYDPDQNPEEKRRLRKTYRALHDVNATANDFTTQELTDKVHKADKLFHEVKAPQEATLDSMMLVNLSNMGAVKARAMKSGTGSFDMDDFVAKLITFMGGRKGGEMLGNADDDAEDDYEDPSQPLRWDLIGKKALAKSRRVPVSDYMLGPLEIEQKKRNVGKRAKLEKNEADKTKPQELQEEDIARSENETTKNVVVIRQLLEQQGNVNLFKFVINPHDFAQSVENIFHLSFLIRDGECALDVEDGEPMIFMCEPPKDTDYADGLKKQQMILQFDMDTWKVFILFGVFLSQH</sequence>
<dbReference type="RefSeq" id="XP_007311715.1">
    <property type="nucleotide sequence ID" value="XM_007311653.1"/>
</dbReference>
<evidence type="ECO:0000256" key="3">
    <source>
        <dbReference type="ARBA" id="ARBA00022763"/>
    </source>
</evidence>
<evidence type="ECO:0000256" key="1">
    <source>
        <dbReference type="ARBA" id="ARBA00004123"/>
    </source>
</evidence>
<dbReference type="PANTHER" id="PTHR16140:SF0">
    <property type="entry name" value="NON-STRUCTURAL MAINTENANCE OF CHROMOSOMES ELEMENT 4"/>
    <property type="match status" value="1"/>
</dbReference>
<organism evidence="11 12">
    <name type="scientific">Stereum hirsutum (strain FP-91666)</name>
    <name type="common">White-rot fungus</name>
    <dbReference type="NCBI Taxonomy" id="721885"/>
    <lineage>
        <taxon>Eukaryota</taxon>
        <taxon>Fungi</taxon>
        <taxon>Dikarya</taxon>
        <taxon>Basidiomycota</taxon>
        <taxon>Agaricomycotina</taxon>
        <taxon>Agaricomycetes</taxon>
        <taxon>Russulales</taxon>
        <taxon>Stereaceae</taxon>
        <taxon>Stereum</taxon>
    </lineage>
</organism>
<dbReference type="InterPro" id="IPR029225">
    <property type="entry name" value="Nse4_Nse3-bd"/>
</dbReference>
<feature type="region of interest" description="Disordered" evidence="8">
    <location>
        <begin position="167"/>
        <end position="193"/>
    </location>
</feature>
<keyword evidence="4 7" id="KW-0233">DNA recombination</keyword>
<evidence type="ECO:0000256" key="7">
    <source>
        <dbReference type="RuleBase" id="RU365071"/>
    </source>
</evidence>
<dbReference type="InterPro" id="IPR014854">
    <property type="entry name" value="Nse4_C"/>
</dbReference>
<dbReference type="Pfam" id="PF08743">
    <property type="entry name" value="Nse4_C"/>
    <property type="match status" value="1"/>
</dbReference>
<reference evidence="12" key="1">
    <citation type="journal article" date="2012" name="Science">
        <title>The Paleozoic origin of enzymatic lignin decomposition reconstructed from 31 fungal genomes.</title>
        <authorList>
            <person name="Floudas D."/>
            <person name="Binder M."/>
            <person name="Riley R."/>
            <person name="Barry K."/>
            <person name="Blanchette R.A."/>
            <person name="Henrissat B."/>
            <person name="Martinez A.T."/>
            <person name="Otillar R."/>
            <person name="Spatafora J.W."/>
            <person name="Yadav J.S."/>
            <person name="Aerts A."/>
            <person name="Benoit I."/>
            <person name="Boyd A."/>
            <person name="Carlson A."/>
            <person name="Copeland A."/>
            <person name="Coutinho P.M."/>
            <person name="de Vries R.P."/>
            <person name="Ferreira P."/>
            <person name="Findley K."/>
            <person name="Foster B."/>
            <person name="Gaskell J."/>
            <person name="Glotzer D."/>
            <person name="Gorecki P."/>
            <person name="Heitman J."/>
            <person name="Hesse C."/>
            <person name="Hori C."/>
            <person name="Igarashi K."/>
            <person name="Jurgens J.A."/>
            <person name="Kallen N."/>
            <person name="Kersten P."/>
            <person name="Kohler A."/>
            <person name="Kuees U."/>
            <person name="Kumar T.K.A."/>
            <person name="Kuo A."/>
            <person name="LaButti K."/>
            <person name="Larrondo L.F."/>
            <person name="Lindquist E."/>
            <person name="Ling A."/>
            <person name="Lombard V."/>
            <person name="Lucas S."/>
            <person name="Lundell T."/>
            <person name="Martin R."/>
            <person name="McLaughlin D.J."/>
            <person name="Morgenstern I."/>
            <person name="Morin E."/>
            <person name="Murat C."/>
            <person name="Nagy L.G."/>
            <person name="Nolan M."/>
            <person name="Ohm R.A."/>
            <person name="Patyshakuliyeva A."/>
            <person name="Rokas A."/>
            <person name="Ruiz-Duenas F.J."/>
            <person name="Sabat G."/>
            <person name="Salamov A."/>
            <person name="Samejima M."/>
            <person name="Schmutz J."/>
            <person name="Slot J.C."/>
            <person name="St John F."/>
            <person name="Stenlid J."/>
            <person name="Sun H."/>
            <person name="Sun S."/>
            <person name="Syed K."/>
            <person name="Tsang A."/>
            <person name="Wiebenga A."/>
            <person name="Young D."/>
            <person name="Pisabarro A."/>
            <person name="Eastwood D.C."/>
            <person name="Martin F."/>
            <person name="Cullen D."/>
            <person name="Grigoriev I.V."/>
            <person name="Hibbett D.S."/>
        </authorList>
    </citation>
    <scope>NUCLEOTIDE SEQUENCE [LARGE SCALE GENOMIC DNA]</scope>
    <source>
        <strain evidence="12">FP-91666</strain>
    </source>
</reference>
<comment type="subunit">
    <text evidence="7">Component of the SMC5-SMC6 complex.</text>
</comment>
<dbReference type="GO" id="GO:0006281">
    <property type="term" value="P:DNA repair"/>
    <property type="evidence" value="ECO:0007669"/>
    <property type="project" value="UniProtKB-UniRule"/>
</dbReference>
<comment type="similarity">
    <text evidence="2 7">Belongs to the NSE4 family.</text>
</comment>
<dbReference type="OMA" id="FMGINRT"/>
<dbReference type="InterPro" id="IPR027786">
    <property type="entry name" value="Nse4/EID"/>
</dbReference>
<protein>
    <recommendedName>
        <fullName evidence="7">Non-structural maintenance of chromosomes element 4</fullName>
    </recommendedName>
</protein>
<evidence type="ECO:0000256" key="5">
    <source>
        <dbReference type="ARBA" id="ARBA00023204"/>
    </source>
</evidence>
<proteinExistence type="inferred from homology"/>
<evidence type="ECO:0000256" key="4">
    <source>
        <dbReference type="ARBA" id="ARBA00023172"/>
    </source>
</evidence>
<dbReference type="EMBL" id="JH687408">
    <property type="protein sequence ID" value="EIM79163.1"/>
    <property type="molecule type" value="Genomic_DNA"/>
</dbReference>
<gene>
    <name evidence="11" type="ORF">STEHIDRAFT_69835</name>
</gene>
<dbReference type="KEGG" id="shs:STEHIDRAFT_69835"/>
<dbReference type="GO" id="GO:0005634">
    <property type="term" value="C:nucleus"/>
    <property type="evidence" value="ECO:0007669"/>
    <property type="project" value="UniProtKB-SubCell"/>
</dbReference>
<dbReference type="GO" id="GO:0006310">
    <property type="term" value="P:DNA recombination"/>
    <property type="evidence" value="ECO:0007669"/>
    <property type="project" value="UniProtKB-UniRule"/>
</dbReference>
<dbReference type="GeneID" id="18806582"/>
<keyword evidence="12" id="KW-1185">Reference proteome</keyword>
<keyword evidence="3 7" id="KW-0227">DNA damage</keyword>
<dbReference type="OrthoDB" id="361242at2759"/>
<dbReference type="eggNOG" id="KOG2866">
    <property type="taxonomic scope" value="Eukaryota"/>
</dbReference>
<dbReference type="Pfam" id="PF15412">
    <property type="entry name" value="Nse4-Nse3_bdg"/>
    <property type="match status" value="1"/>
</dbReference>
<dbReference type="Proteomes" id="UP000053927">
    <property type="component" value="Unassembled WGS sequence"/>
</dbReference>
<dbReference type="GO" id="GO:0030915">
    <property type="term" value="C:Smc5-Smc6 complex"/>
    <property type="evidence" value="ECO:0007669"/>
    <property type="project" value="UniProtKB-UniRule"/>
</dbReference>